<dbReference type="EMBL" id="JAAWWP010000001">
    <property type="protein sequence ID" value="NKI39940.1"/>
    <property type="molecule type" value="Genomic_DNA"/>
</dbReference>
<keyword evidence="2" id="KW-1185">Reference proteome</keyword>
<evidence type="ECO:0000313" key="2">
    <source>
        <dbReference type="Proteomes" id="UP000772196"/>
    </source>
</evidence>
<reference evidence="1 2" key="1">
    <citation type="submission" date="2020-04" db="EMBL/GenBank/DDBJ databases">
        <title>Phylogenetic Diversity and Antibacterial Activity against Ralstonia solanacearum of Endophytic Actinomycete Isolated from Moss.</title>
        <authorList>
            <person name="Zhuang X."/>
        </authorList>
    </citation>
    <scope>NUCLEOTIDE SEQUENCE [LARGE SCALE GENOMIC DNA]</scope>
    <source>
        <strain evidence="1 2">LD120</strain>
    </source>
</reference>
<organism evidence="1 2">
    <name type="scientific">Streptomyces physcomitrii</name>
    <dbReference type="NCBI Taxonomy" id="2724184"/>
    <lineage>
        <taxon>Bacteria</taxon>
        <taxon>Bacillati</taxon>
        <taxon>Actinomycetota</taxon>
        <taxon>Actinomycetes</taxon>
        <taxon>Kitasatosporales</taxon>
        <taxon>Streptomycetaceae</taxon>
        <taxon>Streptomyces</taxon>
    </lineage>
</organism>
<name>A0ABX1GXT9_9ACTN</name>
<proteinExistence type="predicted"/>
<gene>
    <name evidence="1" type="ORF">HFV08_01475</name>
</gene>
<evidence type="ECO:0000313" key="1">
    <source>
        <dbReference type="EMBL" id="NKI39940.1"/>
    </source>
</evidence>
<sequence length="74" mass="7990">MDTGKLELAAQRYREAKAALDGAFADLQVEAIAALQKGSDETGDHAEVARITGWSEEQVQQLMRRAAEEGVEAS</sequence>
<dbReference type="RefSeq" id="WP_168534986.1">
    <property type="nucleotide sequence ID" value="NZ_JAAWWP010000001.1"/>
</dbReference>
<comment type="caution">
    <text evidence="1">The sequence shown here is derived from an EMBL/GenBank/DDBJ whole genome shotgun (WGS) entry which is preliminary data.</text>
</comment>
<accession>A0ABX1GXT9</accession>
<protein>
    <submittedName>
        <fullName evidence="1">Uncharacterized protein</fullName>
    </submittedName>
</protein>
<dbReference type="Proteomes" id="UP000772196">
    <property type="component" value="Unassembled WGS sequence"/>
</dbReference>